<dbReference type="EMBL" id="CATOUU010000831">
    <property type="protein sequence ID" value="CAI9952179.1"/>
    <property type="molecule type" value="Genomic_DNA"/>
</dbReference>
<proteinExistence type="predicted"/>
<evidence type="ECO:0000313" key="4">
    <source>
        <dbReference type="Proteomes" id="UP001642409"/>
    </source>
</evidence>
<dbReference type="EMBL" id="CAXDID020000014">
    <property type="protein sequence ID" value="CAL5982141.1"/>
    <property type="molecule type" value="Genomic_DNA"/>
</dbReference>
<name>A0AA86UE65_9EUKA</name>
<sequence>MTFLTLTISTILTVMINIGSQIGTYGKCQIYCYILLIAEVSHFVNISRFLEQIQTSDDTAILLKSSLDNISNSIITIWIQLLFKHLFNFNKNITFSSEVVNSAPPGLNQQLKTNQMYQLRIYKPQLSPTYNKYGKTIKAKNHLTIHQKSLSNIKIFIKNPQNLLNQIGKSILIAHSN</sequence>
<organism evidence="2">
    <name type="scientific">Hexamita inflata</name>
    <dbReference type="NCBI Taxonomy" id="28002"/>
    <lineage>
        <taxon>Eukaryota</taxon>
        <taxon>Metamonada</taxon>
        <taxon>Diplomonadida</taxon>
        <taxon>Hexamitidae</taxon>
        <taxon>Hexamitinae</taxon>
        <taxon>Hexamita</taxon>
    </lineage>
</organism>
<feature type="signal peptide" evidence="1">
    <location>
        <begin position="1"/>
        <end position="21"/>
    </location>
</feature>
<evidence type="ECO:0000313" key="2">
    <source>
        <dbReference type="EMBL" id="CAI9952179.1"/>
    </source>
</evidence>
<reference evidence="3 4" key="2">
    <citation type="submission" date="2024-07" db="EMBL/GenBank/DDBJ databases">
        <authorList>
            <person name="Akdeniz Z."/>
        </authorList>
    </citation>
    <scope>NUCLEOTIDE SEQUENCE [LARGE SCALE GENOMIC DNA]</scope>
</reference>
<gene>
    <name evidence="2" type="ORF">HINF_LOCUS39824</name>
    <name evidence="3" type="ORF">HINF_LOCUS6995</name>
</gene>
<comment type="caution">
    <text evidence="2">The sequence shown here is derived from an EMBL/GenBank/DDBJ whole genome shotgun (WGS) entry which is preliminary data.</text>
</comment>
<protein>
    <submittedName>
        <fullName evidence="3">Hypothetical_protein</fullName>
    </submittedName>
</protein>
<keyword evidence="1" id="KW-0732">Signal</keyword>
<keyword evidence="4" id="KW-1185">Reference proteome</keyword>
<dbReference type="Proteomes" id="UP001642409">
    <property type="component" value="Unassembled WGS sequence"/>
</dbReference>
<evidence type="ECO:0000256" key="1">
    <source>
        <dbReference type="SAM" id="SignalP"/>
    </source>
</evidence>
<evidence type="ECO:0000313" key="3">
    <source>
        <dbReference type="EMBL" id="CAL5982141.1"/>
    </source>
</evidence>
<feature type="chain" id="PRO_5041744436" evidence="1">
    <location>
        <begin position="22"/>
        <end position="177"/>
    </location>
</feature>
<reference evidence="2" key="1">
    <citation type="submission" date="2023-06" db="EMBL/GenBank/DDBJ databases">
        <authorList>
            <person name="Kurt Z."/>
        </authorList>
    </citation>
    <scope>NUCLEOTIDE SEQUENCE</scope>
</reference>
<accession>A0AA86UE65</accession>
<dbReference type="AlphaFoldDB" id="A0AA86UE65"/>